<dbReference type="InterPro" id="IPR032640">
    <property type="entry name" value="AMPK1_CBM"/>
</dbReference>
<proteinExistence type="predicted"/>
<dbReference type="PANTHER" id="PTHR47434">
    <property type="entry name" value="PROTEIN PTST HOMOLOG 3, CHLOROPLASTIC"/>
    <property type="match status" value="1"/>
</dbReference>
<evidence type="ECO:0000313" key="4">
    <source>
        <dbReference type="EMBL" id="KAJ4973903.1"/>
    </source>
</evidence>
<gene>
    <name evidence="4" type="ORF">NE237_007077</name>
</gene>
<sequence length="570" mass="63833">MVSFLSISNHFMLSSHLIEHCPNFPFLAFLNHSRRQSACVSFGLPSAKECGCLLSSGLEKSSFWPPVLLFRRNFGSGLVTRCKSCETEGDPLESEILDFMEQSDNPAVFPTRKELIDAGRMDLVEAIAQRGGWFALGWDLEEEEEEEEETVLEDEFQHSIPSAKEVDDSSDLRDTRSLKQRFDGNSQSLSVEGVQVGTCDVPPSYASPSYPDSASDGSSQREAGVDTGIEGILSRLEKERSLRFGVGSRAKESSSYDVRNEEEDDWQPKVSAYVVTGLERSSSSTYFSASKEFPADTQDVHIHCRYFPDSDGIGNSFKPALWRKWITQRAGFSLDEFEAADIVPSESRVGRVMGAMDDVMLTKAKDANDMSYLTKEPVSGTKNNEPNDIRSRLQKLEAELASVLHLLRSTTDALIMHKDHESSLEELRRLSDDWEFRETTIMKTQDKLRSTRAKLVVLEGKMALAISDAQKIVEEKQRRIDGAQRALRLLRTACVIWPSPASEVLIAGSFDGWASQRKMKRSSGGIFSACLKLYPGRYEIKFIVDGVWKIDPLRPIVHNSGYENNLLTVS</sequence>
<accession>A0A9Q0QVW4</accession>
<dbReference type="PANTHER" id="PTHR47434:SF1">
    <property type="entry name" value="PROTEIN PTST HOMOLOG 2, CHLOROPLASTIC"/>
    <property type="match status" value="1"/>
</dbReference>
<evidence type="ECO:0000313" key="5">
    <source>
        <dbReference type="Proteomes" id="UP001141806"/>
    </source>
</evidence>
<dbReference type="CDD" id="cd02859">
    <property type="entry name" value="E_set_AMPKbeta_like_N"/>
    <property type="match status" value="1"/>
</dbReference>
<feature type="compositionally biased region" description="Low complexity" evidence="2">
    <location>
        <begin position="202"/>
        <end position="218"/>
    </location>
</feature>
<keyword evidence="1" id="KW-0175">Coiled coil</keyword>
<protein>
    <recommendedName>
        <fullName evidence="3">AMP-activated protein kinase glycogen-binding domain-containing protein</fullName>
    </recommendedName>
</protein>
<feature type="domain" description="AMP-activated protein kinase glycogen-binding" evidence="3">
    <location>
        <begin position="495"/>
        <end position="570"/>
    </location>
</feature>
<comment type="caution">
    <text evidence="4">The sequence shown here is derived from an EMBL/GenBank/DDBJ whole genome shotgun (WGS) entry which is preliminary data.</text>
</comment>
<dbReference type="SUPFAM" id="SSF81296">
    <property type="entry name" value="E set domains"/>
    <property type="match status" value="1"/>
</dbReference>
<keyword evidence="5" id="KW-1185">Reference proteome</keyword>
<dbReference type="InterPro" id="IPR014756">
    <property type="entry name" value="Ig_E-set"/>
</dbReference>
<dbReference type="AlphaFoldDB" id="A0A9Q0QVW4"/>
<organism evidence="4 5">
    <name type="scientific">Protea cynaroides</name>
    <dbReference type="NCBI Taxonomy" id="273540"/>
    <lineage>
        <taxon>Eukaryota</taxon>
        <taxon>Viridiplantae</taxon>
        <taxon>Streptophyta</taxon>
        <taxon>Embryophyta</taxon>
        <taxon>Tracheophyta</taxon>
        <taxon>Spermatophyta</taxon>
        <taxon>Magnoliopsida</taxon>
        <taxon>Proteales</taxon>
        <taxon>Proteaceae</taxon>
        <taxon>Protea</taxon>
    </lineage>
</organism>
<dbReference type="Pfam" id="PF16561">
    <property type="entry name" value="AMPK1_CBM"/>
    <property type="match status" value="1"/>
</dbReference>
<dbReference type="InterPro" id="IPR013783">
    <property type="entry name" value="Ig-like_fold"/>
</dbReference>
<name>A0A9Q0QVW4_9MAGN</name>
<evidence type="ECO:0000256" key="1">
    <source>
        <dbReference type="SAM" id="Coils"/>
    </source>
</evidence>
<reference evidence="4" key="1">
    <citation type="journal article" date="2023" name="Plant J.">
        <title>The genome of the king protea, Protea cynaroides.</title>
        <authorList>
            <person name="Chang J."/>
            <person name="Duong T.A."/>
            <person name="Schoeman C."/>
            <person name="Ma X."/>
            <person name="Roodt D."/>
            <person name="Barker N."/>
            <person name="Li Z."/>
            <person name="Van de Peer Y."/>
            <person name="Mizrachi E."/>
        </authorList>
    </citation>
    <scope>NUCLEOTIDE SEQUENCE</scope>
    <source>
        <tissue evidence="4">Young leaves</tissue>
    </source>
</reference>
<feature type="region of interest" description="Disordered" evidence="2">
    <location>
        <begin position="200"/>
        <end position="224"/>
    </location>
</feature>
<dbReference type="Proteomes" id="UP001141806">
    <property type="component" value="Unassembled WGS sequence"/>
</dbReference>
<evidence type="ECO:0000256" key="2">
    <source>
        <dbReference type="SAM" id="MobiDB-lite"/>
    </source>
</evidence>
<dbReference type="OrthoDB" id="531008at2759"/>
<evidence type="ECO:0000259" key="3">
    <source>
        <dbReference type="Pfam" id="PF16561"/>
    </source>
</evidence>
<dbReference type="GO" id="GO:0009507">
    <property type="term" value="C:chloroplast"/>
    <property type="evidence" value="ECO:0007669"/>
    <property type="project" value="UniProtKB-ARBA"/>
</dbReference>
<feature type="coiled-coil region" evidence="1">
    <location>
        <begin position="466"/>
        <end position="493"/>
    </location>
</feature>
<dbReference type="Gene3D" id="2.60.40.10">
    <property type="entry name" value="Immunoglobulins"/>
    <property type="match status" value="1"/>
</dbReference>
<dbReference type="EMBL" id="JAMYWD010000004">
    <property type="protein sequence ID" value="KAJ4973903.1"/>
    <property type="molecule type" value="Genomic_DNA"/>
</dbReference>